<organism evidence="2 3">
    <name type="scientific">Tamaricihabitans halophyticus</name>
    <dbReference type="NCBI Taxonomy" id="1262583"/>
    <lineage>
        <taxon>Bacteria</taxon>
        <taxon>Bacillati</taxon>
        <taxon>Actinomycetota</taxon>
        <taxon>Actinomycetes</taxon>
        <taxon>Pseudonocardiales</taxon>
        <taxon>Pseudonocardiaceae</taxon>
        <taxon>Tamaricihabitans</taxon>
    </lineage>
</organism>
<evidence type="ECO:0000313" key="2">
    <source>
        <dbReference type="EMBL" id="TCP44788.1"/>
    </source>
</evidence>
<feature type="transmembrane region" description="Helical" evidence="1">
    <location>
        <begin position="208"/>
        <end position="231"/>
    </location>
</feature>
<feature type="transmembrane region" description="Helical" evidence="1">
    <location>
        <begin position="163"/>
        <end position="188"/>
    </location>
</feature>
<evidence type="ECO:0000313" key="3">
    <source>
        <dbReference type="Proteomes" id="UP000294911"/>
    </source>
</evidence>
<feature type="transmembrane region" description="Helical" evidence="1">
    <location>
        <begin position="238"/>
        <end position="255"/>
    </location>
</feature>
<sequence length="318" mass="33894">MTEKQSPHTYGNSHAVHTDPAAIDDLTELASHEHSGHQPTGAVAGYRPGRTLRLRVELARQLRRRRTQLILGFLVLLPFILVIAFEVGQDDPDRRSGGFVDLATASAPNFVVFALVVSGSFLLPMVVALFFGDTVASEASWSSLKYLLAVPVPRHRLLRQKALASGVLALFSLALMPVVALGVGVVWYGSGEAVSPTGDAIPFSSGLLAIALAVCYLAIHLAWLAGLALLLSVSTDTPLGAVGGAVLVSILSQILNQITALGDLREFLPTHYAFAWTDLIAQDVDWTDIANGALSATIYATVFGLLAARRFTTRDITS</sequence>
<dbReference type="EMBL" id="SLXQ01000019">
    <property type="protein sequence ID" value="TCP44788.1"/>
    <property type="molecule type" value="Genomic_DNA"/>
</dbReference>
<proteinExistence type="predicted"/>
<keyword evidence="1" id="KW-1133">Transmembrane helix</keyword>
<name>A0A4R2Q9Q4_9PSEU</name>
<dbReference type="GO" id="GO:0140359">
    <property type="term" value="F:ABC-type transporter activity"/>
    <property type="evidence" value="ECO:0007669"/>
    <property type="project" value="InterPro"/>
</dbReference>
<dbReference type="GO" id="GO:0005886">
    <property type="term" value="C:plasma membrane"/>
    <property type="evidence" value="ECO:0007669"/>
    <property type="project" value="UniProtKB-SubCell"/>
</dbReference>
<dbReference type="PANTHER" id="PTHR37305:SF1">
    <property type="entry name" value="MEMBRANE PROTEIN"/>
    <property type="match status" value="1"/>
</dbReference>
<feature type="transmembrane region" description="Helical" evidence="1">
    <location>
        <begin position="69"/>
        <end position="87"/>
    </location>
</feature>
<feature type="transmembrane region" description="Helical" evidence="1">
    <location>
        <begin position="107"/>
        <end position="131"/>
    </location>
</feature>
<reference evidence="2 3" key="1">
    <citation type="submission" date="2019-03" db="EMBL/GenBank/DDBJ databases">
        <title>Genomic Encyclopedia of Type Strains, Phase IV (KMG-IV): sequencing the most valuable type-strain genomes for metagenomic binning, comparative biology and taxonomic classification.</title>
        <authorList>
            <person name="Goeker M."/>
        </authorList>
    </citation>
    <scope>NUCLEOTIDE SEQUENCE [LARGE SCALE GENOMIC DNA]</scope>
    <source>
        <strain evidence="2 3">DSM 45765</strain>
    </source>
</reference>
<comment type="caution">
    <text evidence="2">The sequence shown here is derived from an EMBL/GenBank/DDBJ whole genome shotgun (WGS) entry which is preliminary data.</text>
</comment>
<gene>
    <name evidence="2" type="ORF">EV191_11973</name>
</gene>
<feature type="transmembrane region" description="Helical" evidence="1">
    <location>
        <begin position="289"/>
        <end position="308"/>
    </location>
</feature>
<dbReference type="AlphaFoldDB" id="A0A4R2Q9Q4"/>
<dbReference type="PANTHER" id="PTHR37305">
    <property type="entry name" value="INTEGRAL MEMBRANE PROTEIN-RELATED"/>
    <property type="match status" value="1"/>
</dbReference>
<accession>A0A4R2Q9Q4</accession>
<keyword evidence="1" id="KW-0812">Transmembrane</keyword>
<keyword evidence="3" id="KW-1185">Reference proteome</keyword>
<dbReference type="Proteomes" id="UP000294911">
    <property type="component" value="Unassembled WGS sequence"/>
</dbReference>
<dbReference type="Pfam" id="PF12730">
    <property type="entry name" value="ABC2_membrane_4"/>
    <property type="match status" value="1"/>
</dbReference>
<keyword evidence="1" id="KW-0472">Membrane</keyword>
<evidence type="ECO:0000256" key="1">
    <source>
        <dbReference type="SAM" id="Phobius"/>
    </source>
</evidence>
<protein>
    <submittedName>
        <fullName evidence="2">ABC-2 type transport system permease protein</fullName>
    </submittedName>
</protein>
<dbReference type="RefSeq" id="WP_243659253.1">
    <property type="nucleotide sequence ID" value="NZ_SLXQ01000019.1"/>
</dbReference>